<dbReference type="EMBL" id="SESI01000001">
    <property type="protein sequence ID" value="TQQ81900.1"/>
    <property type="molecule type" value="Genomic_DNA"/>
</dbReference>
<sequence>MPAQTDRVQRLRSEAEPGTIPYVSKSRVSKFITCPEKFYFSYIKGLKGPETGPMRRGTNIHETIEEYYHNVTEYVTEEGDFPDDLVQFLPTVDRWADYLTPYIANFLAFERRRMETVDNPEVWLPVAIEAEEWLEDPYGYGETAIPMMGYADSIYPAVGFPDVDTDDGVVIVDFKTGKTPDKKYRNDGIYLEGEYYALLFESEWDVAAVAGYYPKNDDLIVSPLKESRRTKIESVVRGFQAMNEEAPDHLETDEQPLCYYGEGDGEHCPYYNMCGSTWGEPLKHADRTRALHELGYSKAEIADDLNCDYGAVNYAFYKLDL</sequence>
<comment type="caution">
    <text evidence="2">The sequence shown here is derived from an EMBL/GenBank/DDBJ whole genome shotgun (WGS) entry which is preliminary data.</text>
</comment>
<dbReference type="AlphaFoldDB" id="A0A544QR35"/>
<dbReference type="InterPro" id="IPR011604">
    <property type="entry name" value="PDDEXK-like_dom_sf"/>
</dbReference>
<dbReference type="InterPro" id="IPR038726">
    <property type="entry name" value="PDDEXK_AddAB-type"/>
</dbReference>
<organism evidence="2 3">
    <name type="scientific">Halonotius roseus</name>
    <dbReference type="NCBI Taxonomy" id="2511997"/>
    <lineage>
        <taxon>Archaea</taxon>
        <taxon>Methanobacteriati</taxon>
        <taxon>Methanobacteriota</taxon>
        <taxon>Stenosarchaea group</taxon>
        <taxon>Halobacteria</taxon>
        <taxon>Halobacteriales</taxon>
        <taxon>Haloferacaceae</taxon>
        <taxon>Halonotius</taxon>
    </lineage>
</organism>
<protein>
    <submittedName>
        <fullName evidence="2">PD-(D/E)XK nuclease family protein</fullName>
    </submittedName>
</protein>
<dbReference type="Proteomes" id="UP000315385">
    <property type="component" value="Unassembled WGS sequence"/>
</dbReference>
<dbReference type="RefSeq" id="WP_142442552.1">
    <property type="nucleotide sequence ID" value="NZ_SESI01000001.1"/>
</dbReference>
<keyword evidence="3" id="KW-1185">Reference proteome</keyword>
<dbReference type="OrthoDB" id="203178at2157"/>
<evidence type="ECO:0000313" key="3">
    <source>
        <dbReference type="Proteomes" id="UP000315385"/>
    </source>
</evidence>
<proteinExistence type="predicted"/>
<feature type="domain" description="PD-(D/E)XK endonuclease-like" evidence="1">
    <location>
        <begin position="23"/>
        <end position="274"/>
    </location>
</feature>
<evidence type="ECO:0000259" key="1">
    <source>
        <dbReference type="Pfam" id="PF12705"/>
    </source>
</evidence>
<dbReference type="Gene3D" id="3.90.320.10">
    <property type="match status" value="1"/>
</dbReference>
<name>A0A544QR35_9EURY</name>
<gene>
    <name evidence="2" type="ORF">EWF95_02880</name>
</gene>
<evidence type="ECO:0000313" key="2">
    <source>
        <dbReference type="EMBL" id="TQQ81900.1"/>
    </source>
</evidence>
<accession>A0A544QR35</accession>
<dbReference type="Pfam" id="PF12705">
    <property type="entry name" value="PDDEXK_1"/>
    <property type="match status" value="1"/>
</dbReference>
<reference evidence="2 3" key="1">
    <citation type="submission" date="2019-02" db="EMBL/GenBank/DDBJ databases">
        <title>Halonotius sp. a new haloqrchaeon isolated from saline water.</title>
        <authorList>
            <person name="Duran-Viseras A."/>
            <person name="Sanchez-Porro C."/>
            <person name="Ventosa A."/>
        </authorList>
    </citation>
    <scope>NUCLEOTIDE SEQUENCE [LARGE SCALE GENOMIC DNA]</scope>
    <source>
        <strain evidence="2 3">F9-27</strain>
    </source>
</reference>